<feature type="site" description="Important for substrate specificity" evidence="3">
    <location>
        <position position="143"/>
    </location>
</feature>
<feature type="binding site" evidence="2">
    <location>
        <position position="94"/>
    </location>
    <ligand>
        <name>substrate</name>
    </ligand>
</feature>
<dbReference type="AlphaFoldDB" id="A0A853DEE0"/>
<feature type="active site" description="Nucleophile" evidence="1">
    <location>
        <position position="93"/>
    </location>
</feature>
<sequence length="249" mass="27136">MQIVPGAEPFTHDAGAVGVLVCHGFTGTPQSMRSLAERFAAEGFSVRLPRLPGHGTTWQELNKTRWTDWFAEVDAAYAELAATCDQVFVVGLSMGGTLATLVAETHQNDVAGLVLINPAYVMKDRRLLAVPALQHVVPSVAAISGDIKKPGVAEVGYARTPLKALRSQMRMWEQVTRDLPQITQPVILFHSPQDHVVPPACSELFLSRISSEDVTDVVLHESYHVATLDNDAGLIEDRCVDFITRVADL</sequence>
<dbReference type="InterPro" id="IPR012354">
    <property type="entry name" value="Esterase_lipase"/>
</dbReference>
<evidence type="ECO:0000313" key="6">
    <source>
        <dbReference type="Proteomes" id="UP000571817"/>
    </source>
</evidence>
<dbReference type="RefSeq" id="WP_179481382.1">
    <property type="nucleotide sequence ID" value="NZ_JACCFW010000001.1"/>
</dbReference>
<comment type="caution">
    <text evidence="5">The sequence shown here is derived from an EMBL/GenBank/DDBJ whole genome shotgun (WGS) entry which is preliminary data.</text>
</comment>
<dbReference type="SUPFAM" id="SSF53474">
    <property type="entry name" value="alpha/beta-Hydrolases"/>
    <property type="match status" value="1"/>
</dbReference>
<feature type="domain" description="Serine aminopeptidase S33" evidence="4">
    <location>
        <begin position="19"/>
        <end position="229"/>
    </location>
</feature>
<evidence type="ECO:0000259" key="4">
    <source>
        <dbReference type="Pfam" id="PF12146"/>
    </source>
</evidence>
<gene>
    <name evidence="5" type="ORF">HNR15_002000</name>
</gene>
<dbReference type="Gene3D" id="3.40.50.1820">
    <property type="entry name" value="alpha/beta hydrolase"/>
    <property type="match status" value="1"/>
</dbReference>
<dbReference type="InterPro" id="IPR051044">
    <property type="entry name" value="MAG_DAG_Lipase"/>
</dbReference>
<dbReference type="Pfam" id="PF12146">
    <property type="entry name" value="Hydrolase_4"/>
    <property type="match status" value="1"/>
</dbReference>
<dbReference type="InterPro" id="IPR029058">
    <property type="entry name" value="AB_hydrolase_fold"/>
</dbReference>
<keyword evidence="5" id="KW-0378">Hydrolase</keyword>
<feature type="active site" description="Charge relay system" evidence="1">
    <location>
        <position position="194"/>
    </location>
</feature>
<dbReference type="GO" id="GO:0106435">
    <property type="term" value="F:carboxylesterase activity"/>
    <property type="evidence" value="ECO:0007669"/>
    <property type="project" value="UniProtKB-EC"/>
</dbReference>
<feature type="active site" description="Charge relay system" evidence="1">
    <location>
        <position position="224"/>
    </location>
</feature>
<organism evidence="5 6">
    <name type="scientific">Allobranchiibius huperziae</name>
    <dbReference type="NCBI Taxonomy" id="1874116"/>
    <lineage>
        <taxon>Bacteria</taxon>
        <taxon>Bacillati</taxon>
        <taxon>Actinomycetota</taxon>
        <taxon>Actinomycetes</taxon>
        <taxon>Micrococcales</taxon>
        <taxon>Dermacoccaceae</taxon>
        <taxon>Allobranchiibius</taxon>
    </lineage>
</organism>
<dbReference type="PIRSF" id="PIRSF017388">
    <property type="entry name" value="Esterase_lipase"/>
    <property type="match status" value="1"/>
</dbReference>
<dbReference type="PANTHER" id="PTHR11614">
    <property type="entry name" value="PHOSPHOLIPASE-RELATED"/>
    <property type="match status" value="1"/>
</dbReference>
<name>A0A853DEE0_9MICO</name>
<proteinExistence type="predicted"/>
<reference evidence="5 6" key="1">
    <citation type="submission" date="2020-07" db="EMBL/GenBank/DDBJ databases">
        <title>Sequencing the genomes of 1000 actinobacteria strains.</title>
        <authorList>
            <person name="Klenk H.-P."/>
        </authorList>
    </citation>
    <scope>NUCLEOTIDE SEQUENCE [LARGE SCALE GENOMIC DNA]</scope>
    <source>
        <strain evidence="5 6">DSM 29531</strain>
    </source>
</reference>
<dbReference type="InterPro" id="IPR022742">
    <property type="entry name" value="Hydrolase_4"/>
</dbReference>
<evidence type="ECO:0000313" key="5">
    <source>
        <dbReference type="EMBL" id="NYJ75037.1"/>
    </source>
</evidence>
<evidence type="ECO:0000256" key="1">
    <source>
        <dbReference type="PIRSR" id="PIRSR017388-1"/>
    </source>
</evidence>
<dbReference type="Proteomes" id="UP000571817">
    <property type="component" value="Unassembled WGS sequence"/>
</dbReference>
<dbReference type="EMBL" id="JACCFW010000001">
    <property type="protein sequence ID" value="NYJ75037.1"/>
    <property type="molecule type" value="Genomic_DNA"/>
</dbReference>
<evidence type="ECO:0000256" key="3">
    <source>
        <dbReference type="PIRSR" id="PIRSR017388-3"/>
    </source>
</evidence>
<dbReference type="EC" id="3.1.1.1" evidence="5"/>
<feature type="binding site" evidence="2">
    <location>
        <position position="25"/>
    </location>
    <ligand>
        <name>substrate</name>
    </ligand>
</feature>
<keyword evidence="6" id="KW-1185">Reference proteome</keyword>
<accession>A0A853DEE0</accession>
<evidence type="ECO:0000256" key="2">
    <source>
        <dbReference type="PIRSR" id="PIRSR017388-2"/>
    </source>
</evidence>
<protein>
    <submittedName>
        <fullName evidence="5">Carboxylesterase</fullName>
        <ecNumber evidence="5">3.1.1.1</ecNumber>
    </submittedName>
</protein>